<organism evidence="1 2">
    <name type="scientific">Vreelandella olivaria</name>
    <dbReference type="NCBI Taxonomy" id="390919"/>
    <lineage>
        <taxon>Bacteria</taxon>
        <taxon>Pseudomonadati</taxon>
        <taxon>Pseudomonadota</taxon>
        <taxon>Gammaproteobacteria</taxon>
        <taxon>Oceanospirillales</taxon>
        <taxon>Halomonadaceae</taxon>
        <taxon>Vreelandella</taxon>
    </lineage>
</organism>
<dbReference type="InterPro" id="IPR020353">
    <property type="entry name" value="Toxin_YafO"/>
</dbReference>
<evidence type="ECO:0000313" key="2">
    <source>
        <dbReference type="Proteomes" id="UP000289555"/>
    </source>
</evidence>
<name>A0ABM7GDD9_9GAMM</name>
<proteinExistence type="predicted"/>
<dbReference type="Pfam" id="PF13957">
    <property type="entry name" value="YafO_toxin"/>
    <property type="match status" value="1"/>
</dbReference>
<protein>
    <submittedName>
        <fullName evidence="1">Uncharacterized protein</fullName>
    </submittedName>
</protein>
<keyword evidence="2" id="KW-1185">Reference proteome</keyword>
<reference evidence="2" key="1">
    <citation type="journal article" date="2019" name="Microbiol. Resour. Announc.">
        <title>Complete Genome Sequence of Halomonas olivaria, a Moderately Halophilic Bacterium Isolated from Olive Processing Effluents, Obtained by Nanopore Sequencing.</title>
        <authorList>
            <person name="Nagata S."/>
            <person name="Ii K.M."/>
            <person name="Tsukimi T."/>
            <person name="Miura M.C."/>
            <person name="Galipon J."/>
            <person name="Arakawa K."/>
        </authorList>
    </citation>
    <scope>NUCLEOTIDE SEQUENCE [LARGE SCALE GENOMIC DNA]</scope>
    <source>
        <strain evidence="2">TYRC17</strain>
    </source>
</reference>
<sequence>MDAPDQDAALVYVQGELEENHYCLLAILYPNAHQRASDNRTIPYLARLAQAFKDQH</sequence>
<evidence type="ECO:0000313" key="1">
    <source>
        <dbReference type="EMBL" id="BBI48479.1"/>
    </source>
</evidence>
<dbReference type="EMBL" id="AP019416">
    <property type="protein sequence ID" value="BBI48479.1"/>
    <property type="molecule type" value="Genomic_DNA"/>
</dbReference>
<gene>
    <name evidence="1" type="ORF">HORIV_09000</name>
</gene>
<accession>A0ABM7GDD9</accession>
<dbReference type="Proteomes" id="UP000289555">
    <property type="component" value="Chromosome"/>
</dbReference>